<comment type="caution">
    <text evidence="3">The sequence shown here is derived from an EMBL/GenBank/DDBJ whole genome shotgun (WGS) entry which is preliminary data.</text>
</comment>
<dbReference type="SUPFAM" id="SSF49329">
    <property type="entry name" value="Cu,Zn superoxide dismutase-like"/>
    <property type="match status" value="1"/>
</dbReference>
<evidence type="ECO:0000256" key="1">
    <source>
        <dbReference type="ARBA" id="ARBA00010457"/>
    </source>
</evidence>
<dbReference type="CDD" id="cd00305">
    <property type="entry name" value="Cu-Zn_Superoxide_Dismutase"/>
    <property type="match status" value="1"/>
</dbReference>
<accession>A0A6N7PLX5</accession>
<comment type="similarity">
    <text evidence="1">Belongs to the Cu-Zn superoxide dismutase family.</text>
</comment>
<dbReference type="AlphaFoldDB" id="A0A6N7PLX5"/>
<reference evidence="3 4" key="1">
    <citation type="submission" date="2019-10" db="EMBL/GenBank/DDBJ databases">
        <title>A soil myxobacterium in the family Polyangiaceae.</title>
        <authorList>
            <person name="Li Y."/>
            <person name="Wang J."/>
        </authorList>
    </citation>
    <scope>NUCLEOTIDE SEQUENCE [LARGE SCALE GENOMIC DNA]</scope>
    <source>
        <strain evidence="3 4">DSM 14734</strain>
    </source>
</reference>
<feature type="domain" description="Superoxide dismutase copper/zinc binding" evidence="2">
    <location>
        <begin position="42"/>
        <end position="171"/>
    </location>
</feature>
<name>A0A6N7PLX5_9BACT</name>
<organism evidence="3 4">
    <name type="scientific">Polyangium spumosum</name>
    <dbReference type="NCBI Taxonomy" id="889282"/>
    <lineage>
        <taxon>Bacteria</taxon>
        <taxon>Pseudomonadati</taxon>
        <taxon>Myxococcota</taxon>
        <taxon>Polyangia</taxon>
        <taxon>Polyangiales</taxon>
        <taxon>Polyangiaceae</taxon>
        <taxon>Polyangium</taxon>
    </lineage>
</organism>
<dbReference type="PRINTS" id="PR00068">
    <property type="entry name" value="CUZNDISMTASE"/>
</dbReference>
<dbReference type="RefSeq" id="WP_153820015.1">
    <property type="nucleotide sequence ID" value="NZ_WJIE01000004.1"/>
</dbReference>
<sequence length="176" mass="17600">MVERHFVLGATLAAALVHAGASRAEAKRAAATLHDAQGKDVGTVSLEETPNGVLIRGELAGLPPGAKGFHIHDKGACTPNFEAAGGHFNPTGAAHGFESKAGPHLGDLPNLHVPANGRVTVEVFARGVTLGEGPTSLVAGDGTAIVVHAGADDYETDPAGAAGARLACGVIRPSAK</sequence>
<dbReference type="GO" id="GO:0005507">
    <property type="term" value="F:copper ion binding"/>
    <property type="evidence" value="ECO:0007669"/>
    <property type="project" value="InterPro"/>
</dbReference>
<dbReference type="InterPro" id="IPR036423">
    <property type="entry name" value="SOD-like_Cu/Zn_dom_sf"/>
</dbReference>
<dbReference type="Pfam" id="PF00080">
    <property type="entry name" value="Sod_Cu"/>
    <property type="match status" value="1"/>
</dbReference>
<protein>
    <submittedName>
        <fullName evidence="3">Superoxide dismutase family protein</fullName>
    </submittedName>
</protein>
<keyword evidence="4" id="KW-1185">Reference proteome</keyword>
<evidence type="ECO:0000313" key="3">
    <source>
        <dbReference type="EMBL" id="MRG93152.1"/>
    </source>
</evidence>
<dbReference type="GO" id="GO:0006801">
    <property type="term" value="P:superoxide metabolic process"/>
    <property type="evidence" value="ECO:0007669"/>
    <property type="project" value="InterPro"/>
</dbReference>
<dbReference type="OrthoDB" id="5431326at2"/>
<dbReference type="Proteomes" id="UP000440224">
    <property type="component" value="Unassembled WGS sequence"/>
</dbReference>
<dbReference type="Gene3D" id="2.60.40.200">
    <property type="entry name" value="Superoxide dismutase, copper/zinc binding domain"/>
    <property type="match status" value="1"/>
</dbReference>
<dbReference type="InterPro" id="IPR024134">
    <property type="entry name" value="SOD_Cu/Zn_/chaperone"/>
</dbReference>
<evidence type="ECO:0000259" key="2">
    <source>
        <dbReference type="Pfam" id="PF00080"/>
    </source>
</evidence>
<evidence type="ECO:0000313" key="4">
    <source>
        <dbReference type="Proteomes" id="UP000440224"/>
    </source>
</evidence>
<proteinExistence type="inferred from homology"/>
<dbReference type="EMBL" id="WJIE01000004">
    <property type="protein sequence ID" value="MRG93152.1"/>
    <property type="molecule type" value="Genomic_DNA"/>
</dbReference>
<gene>
    <name evidence="3" type="ORF">GF068_14605</name>
</gene>
<dbReference type="InterPro" id="IPR001424">
    <property type="entry name" value="SOD_Cu_Zn_dom"/>
</dbReference>
<dbReference type="PANTHER" id="PTHR10003">
    <property type="entry name" value="SUPEROXIDE DISMUTASE CU-ZN -RELATED"/>
    <property type="match status" value="1"/>
</dbReference>